<comment type="caution">
    <text evidence="3">The sequence shown here is derived from an EMBL/GenBank/DDBJ whole genome shotgun (WGS) entry which is preliminary data.</text>
</comment>
<dbReference type="Pfam" id="PF00072">
    <property type="entry name" value="Response_reg"/>
    <property type="match status" value="1"/>
</dbReference>
<gene>
    <name evidence="3" type="ORF">K8V81_08625</name>
</gene>
<dbReference type="Proteomes" id="UP000742460">
    <property type="component" value="Unassembled WGS sequence"/>
</dbReference>
<reference evidence="3" key="2">
    <citation type="submission" date="2021-09" db="EMBL/GenBank/DDBJ databases">
        <authorList>
            <person name="Gilroy R."/>
        </authorList>
    </citation>
    <scope>NUCLEOTIDE SEQUENCE</scope>
    <source>
        <strain evidence="3">ChiGjej5B5-22894</strain>
    </source>
</reference>
<evidence type="ECO:0000259" key="2">
    <source>
        <dbReference type="PROSITE" id="PS50110"/>
    </source>
</evidence>
<evidence type="ECO:0000256" key="1">
    <source>
        <dbReference type="PROSITE-ProRule" id="PRU00169"/>
    </source>
</evidence>
<feature type="non-terminal residue" evidence="3">
    <location>
        <position position="59"/>
    </location>
</feature>
<dbReference type="AlphaFoldDB" id="A0A921SXE6"/>
<protein>
    <submittedName>
        <fullName evidence="3">Response regulator</fullName>
    </submittedName>
</protein>
<reference evidence="3" key="1">
    <citation type="journal article" date="2021" name="PeerJ">
        <title>Extensive microbial diversity within the chicken gut microbiome revealed by metagenomics and culture.</title>
        <authorList>
            <person name="Gilroy R."/>
            <person name="Ravi A."/>
            <person name="Getino M."/>
            <person name="Pursley I."/>
            <person name="Horton D.L."/>
            <person name="Alikhan N.F."/>
            <person name="Baker D."/>
            <person name="Gharbi K."/>
            <person name="Hall N."/>
            <person name="Watson M."/>
            <person name="Adriaenssens E.M."/>
            <person name="Foster-Nyarko E."/>
            <person name="Jarju S."/>
            <person name="Secka A."/>
            <person name="Antonio M."/>
            <person name="Oren A."/>
            <person name="Chaudhuri R.R."/>
            <person name="La Ragione R."/>
            <person name="Hildebrand F."/>
            <person name="Pallen M.J."/>
        </authorList>
    </citation>
    <scope>NUCLEOTIDE SEQUENCE</scope>
    <source>
        <strain evidence="3">ChiGjej5B5-22894</strain>
    </source>
</reference>
<evidence type="ECO:0000313" key="4">
    <source>
        <dbReference type="Proteomes" id="UP000742460"/>
    </source>
</evidence>
<name>A0A921SXE6_9MICO</name>
<organism evidence="3 4">
    <name type="scientific">Brachybacterium massiliense</name>
    <dbReference type="NCBI Taxonomy" id="1755098"/>
    <lineage>
        <taxon>Bacteria</taxon>
        <taxon>Bacillati</taxon>
        <taxon>Actinomycetota</taxon>
        <taxon>Actinomycetes</taxon>
        <taxon>Micrococcales</taxon>
        <taxon>Dermabacteraceae</taxon>
        <taxon>Brachybacterium</taxon>
    </lineage>
</organism>
<dbReference type="Gene3D" id="3.40.50.2300">
    <property type="match status" value="1"/>
</dbReference>
<accession>A0A921SXE6</accession>
<dbReference type="PROSITE" id="PS50110">
    <property type="entry name" value="RESPONSE_REGULATORY"/>
    <property type="match status" value="1"/>
</dbReference>
<dbReference type="InterPro" id="IPR001789">
    <property type="entry name" value="Sig_transdc_resp-reg_receiver"/>
</dbReference>
<sequence length="59" mass="6174">MSIRVMMVDDHPVVRAGLRALFEADEGIEVVAEVSSGVEALRVLGELAAGEAGLPDLVL</sequence>
<dbReference type="InterPro" id="IPR011006">
    <property type="entry name" value="CheY-like_superfamily"/>
</dbReference>
<comment type="caution">
    <text evidence="1">Lacks conserved residue(s) required for the propagation of feature annotation.</text>
</comment>
<evidence type="ECO:0000313" key="3">
    <source>
        <dbReference type="EMBL" id="HJG91778.1"/>
    </source>
</evidence>
<dbReference type="SUPFAM" id="SSF52172">
    <property type="entry name" value="CheY-like"/>
    <property type="match status" value="1"/>
</dbReference>
<dbReference type="EMBL" id="DYUE01000198">
    <property type="protein sequence ID" value="HJG91778.1"/>
    <property type="molecule type" value="Genomic_DNA"/>
</dbReference>
<feature type="domain" description="Response regulatory" evidence="2">
    <location>
        <begin position="4"/>
        <end position="59"/>
    </location>
</feature>
<proteinExistence type="predicted"/>
<dbReference type="GO" id="GO:0000160">
    <property type="term" value="P:phosphorelay signal transduction system"/>
    <property type="evidence" value="ECO:0007669"/>
    <property type="project" value="InterPro"/>
</dbReference>